<comment type="similarity">
    <text evidence="2">Belongs to the ferric reductase (FRE) family.</text>
</comment>
<dbReference type="PROSITE" id="PS51384">
    <property type="entry name" value="FAD_FR"/>
    <property type="match status" value="1"/>
</dbReference>
<evidence type="ECO:0000256" key="7">
    <source>
        <dbReference type="ARBA" id="ARBA00022692"/>
    </source>
</evidence>
<evidence type="ECO:0000313" key="18">
    <source>
        <dbReference type="Proteomes" id="UP000669133"/>
    </source>
</evidence>
<name>A0A8H7ZEX0_9ASCO</name>
<dbReference type="SFLD" id="SFLDS00052">
    <property type="entry name" value="Ferric_Reductase_Domain"/>
    <property type="match status" value="1"/>
</dbReference>
<proteinExistence type="inferred from homology"/>
<keyword evidence="7 15" id="KW-0812">Transmembrane</keyword>
<dbReference type="InterPro" id="IPR013121">
    <property type="entry name" value="Fe_red_NAD-bd_6"/>
</dbReference>
<keyword evidence="13 15" id="KW-0472">Membrane</keyword>
<evidence type="ECO:0000256" key="11">
    <source>
        <dbReference type="ARBA" id="ARBA00023002"/>
    </source>
</evidence>
<keyword evidence="18" id="KW-1185">Reference proteome</keyword>
<dbReference type="Pfam" id="PF01794">
    <property type="entry name" value="Ferric_reduct"/>
    <property type="match status" value="1"/>
</dbReference>
<feature type="transmembrane region" description="Helical" evidence="15">
    <location>
        <begin position="88"/>
        <end position="107"/>
    </location>
</feature>
<dbReference type="SFLD" id="SFLDG01168">
    <property type="entry name" value="Ferric_reductase_subgroup_(FRE"/>
    <property type="match status" value="1"/>
</dbReference>
<feature type="domain" description="FAD-binding FR-type" evidence="16">
    <location>
        <begin position="272"/>
        <end position="396"/>
    </location>
</feature>
<sequence length="659" mass="76405">MAIPFDQQFFVEKERNNKYEWLIFIITLILLGIHGLLFHWIPRYLRLKRQSAGLTHGRYFNFIKRWDSFTSCKHFTIFNNRFYYQPSLVLFCFVFVGMNIGLCFAEIKDIDYQGYMYAISKRISRIAVGNLPILLLSVMKHDLLTQFSGFQFDRLEFLHKWLSRWMWAMITVHLSLACYYWLSNNFLIMIIIPPQIFGFMAYGSLVLLTWTSLKFIRQWCYEFWLVQHRVFAFIMLFMSFIHNSANRASVLVSVHGLVIDRVLGKVMAHIHKRYSPTKCKSTFKILDSATVEVTIPVREEGYVADKWYNKLLGYKNWKAGQHVYLNVPKIKWLEYHPFTVASLASSNEMKLLIRVQKGFTRKLMRHLADIDHDEHEDDLVNIKTMFHGPYGAVHQPFISFDHCIFFGAGSGAAFTFPVCLDLLQQIEAKDEIQDFLFRPVAPKIRFVWAIKHLKNIIWFKHIFDQLAVYANRGRLIIDIYVTQENGGSSSSSSCNSIEEQIETSEVKLEQSSSSDGAESYELNSIGSNSKLLNNNQIYGEDSKSQSMDKERTVITTSTTITGNSTHTERKKKTNSDTIEVEYDLTNPTYNVYYGRPDISSIIQSHTNELSLQMSNSSSYKSLAVASCGPPFFTNLIKEQCQVARRVKGSPDVYCYTESF</sequence>
<keyword evidence="4" id="KW-0813">Transport</keyword>
<accession>A0A8H7ZEX0</accession>
<keyword evidence="6" id="KW-0285">Flavoprotein</keyword>
<dbReference type="EC" id="1.16.1.9" evidence="3"/>
<dbReference type="GO" id="GO:0015677">
    <property type="term" value="P:copper ion import"/>
    <property type="evidence" value="ECO:0007669"/>
    <property type="project" value="TreeGrafter"/>
</dbReference>
<organism evidence="17 18">
    <name type="scientific">Candida metapsilosis</name>
    <dbReference type="NCBI Taxonomy" id="273372"/>
    <lineage>
        <taxon>Eukaryota</taxon>
        <taxon>Fungi</taxon>
        <taxon>Dikarya</taxon>
        <taxon>Ascomycota</taxon>
        <taxon>Saccharomycotina</taxon>
        <taxon>Pichiomycetes</taxon>
        <taxon>Debaryomycetaceae</taxon>
        <taxon>Candida/Lodderomyces clade</taxon>
        <taxon>Candida</taxon>
    </lineage>
</organism>
<dbReference type="Gene3D" id="3.40.50.80">
    <property type="entry name" value="Nucleotide-binding domain of ferredoxin-NADP reductase (FNR) module"/>
    <property type="match status" value="1"/>
</dbReference>
<evidence type="ECO:0000256" key="14">
    <source>
        <dbReference type="ARBA" id="ARBA00048483"/>
    </source>
</evidence>
<gene>
    <name evidence="17" type="ORF">I9W82_003454</name>
</gene>
<evidence type="ECO:0000256" key="8">
    <source>
        <dbReference type="ARBA" id="ARBA00022827"/>
    </source>
</evidence>
<dbReference type="InterPro" id="IPR051410">
    <property type="entry name" value="Ferric/Cupric_Reductase"/>
</dbReference>
<keyword evidence="8" id="KW-0274">FAD</keyword>
<evidence type="ECO:0000256" key="9">
    <source>
        <dbReference type="ARBA" id="ARBA00022982"/>
    </source>
</evidence>
<keyword evidence="10 15" id="KW-1133">Transmembrane helix</keyword>
<evidence type="ECO:0000256" key="13">
    <source>
        <dbReference type="ARBA" id="ARBA00023136"/>
    </source>
</evidence>
<evidence type="ECO:0000256" key="6">
    <source>
        <dbReference type="ARBA" id="ARBA00022630"/>
    </source>
</evidence>
<dbReference type="GeneID" id="93652083"/>
<dbReference type="GO" id="GO:0052851">
    <property type="term" value="F:ferric-chelate reductase (NADPH) activity"/>
    <property type="evidence" value="ECO:0007669"/>
    <property type="project" value="UniProtKB-EC"/>
</dbReference>
<dbReference type="Proteomes" id="UP000669133">
    <property type="component" value="Unassembled WGS sequence"/>
</dbReference>
<dbReference type="GO" id="GO:0006826">
    <property type="term" value="P:iron ion transport"/>
    <property type="evidence" value="ECO:0007669"/>
    <property type="project" value="TreeGrafter"/>
</dbReference>
<comment type="subcellular location">
    <subcellularLocation>
        <location evidence="1">Cell membrane</location>
        <topology evidence="1">Multi-pass membrane protein</topology>
    </subcellularLocation>
</comment>
<dbReference type="PANTHER" id="PTHR32361">
    <property type="entry name" value="FERRIC/CUPRIC REDUCTASE TRANSMEMBRANE COMPONENT"/>
    <property type="match status" value="1"/>
</dbReference>
<keyword evidence="12" id="KW-0406">Ion transport</keyword>
<keyword evidence="5" id="KW-1003">Cell membrane</keyword>
<keyword evidence="11" id="KW-0560">Oxidoreductase</keyword>
<dbReference type="GO" id="GO:0005886">
    <property type="term" value="C:plasma membrane"/>
    <property type="evidence" value="ECO:0007669"/>
    <property type="project" value="UniProtKB-SubCell"/>
</dbReference>
<dbReference type="InterPro" id="IPR013112">
    <property type="entry name" value="FAD-bd_8"/>
</dbReference>
<dbReference type="RefSeq" id="XP_067547852.1">
    <property type="nucleotide sequence ID" value="XM_067692421.1"/>
</dbReference>
<protein>
    <recommendedName>
        <fullName evidence="3">ferric-chelate reductase (NADPH)</fullName>
        <ecNumber evidence="3">1.16.1.9</ecNumber>
    </recommendedName>
</protein>
<evidence type="ECO:0000256" key="1">
    <source>
        <dbReference type="ARBA" id="ARBA00004651"/>
    </source>
</evidence>
<feature type="transmembrane region" description="Helical" evidence="15">
    <location>
        <begin position="21"/>
        <end position="41"/>
    </location>
</feature>
<reference evidence="17 18" key="1">
    <citation type="submission" date="2020-12" db="EMBL/GenBank/DDBJ databases">
        <title>Effect of drift, selection, and recombination on the evolution of hybrid genomes in Candida yeast pathogens.</title>
        <authorList>
            <person name="Mixao V."/>
            <person name="Ksiezopolska E."/>
            <person name="Saus E."/>
            <person name="Boekhout T."/>
            <person name="Gacser A."/>
            <person name="Gabaldon T."/>
        </authorList>
    </citation>
    <scope>NUCLEOTIDE SEQUENCE [LARGE SCALE GENOMIC DNA]</scope>
    <source>
        <strain evidence="17 18">BP57</strain>
    </source>
</reference>
<evidence type="ECO:0000256" key="4">
    <source>
        <dbReference type="ARBA" id="ARBA00022448"/>
    </source>
</evidence>
<dbReference type="InterPro" id="IPR039261">
    <property type="entry name" value="FNR_nucleotide-bd"/>
</dbReference>
<evidence type="ECO:0000256" key="3">
    <source>
        <dbReference type="ARBA" id="ARBA00012668"/>
    </source>
</evidence>
<feature type="transmembrane region" description="Helical" evidence="15">
    <location>
        <begin position="165"/>
        <end position="182"/>
    </location>
</feature>
<dbReference type="Pfam" id="PF08022">
    <property type="entry name" value="FAD_binding_8"/>
    <property type="match status" value="1"/>
</dbReference>
<dbReference type="GO" id="GO:0006879">
    <property type="term" value="P:intracellular iron ion homeostasis"/>
    <property type="evidence" value="ECO:0007669"/>
    <property type="project" value="TreeGrafter"/>
</dbReference>
<dbReference type="PANTHER" id="PTHR32361:SF28">
    <property type="entry name" value="FRP1P"/>
    <property type="match status" value="1"/>
</dbReference>
<evidence type="ECO:0000256" key="5">
    <source>
        <dbReference type="ARBA" id="ARBA00022475"/>
    </source>
</evidence>
<keyword evidence="9" id="KW-0249">Electron transport</keyword>
<dbReference type="AlphaFoldDB" id="A0A8H7ZEX0"/>
<evidence type="ECO:0000256" key="15">
    <source>
        <dbReference type="SAM" id="Phobius"/>
    </source>
</evidence>
<comment type="catalytic activity">
    <reaction evidence="14">
        <text>2 a Fe(II)-siderophore + NADP(+) + H(+) = 2 a Fe(III)-siderophore + NADPH</text>
        <dbReference type="Rhea" id="RHEA:28795"/>
        <dbReference type="Rhea" id="RHEA-COMP:11342"/>
        <dbReference type="Rhea" id="RHEA-COMP:11344"/>
        <dbReference type="ChEBI" id="CHEBI:15378"/>
        <dbReference type="ChEBI" id="CHEBI:29033"/>
        <dbReference type="ChEBI" id="CHEBI:29034"/>
        <dbReference type="ChEBI" id="CHEBI:57783"/>
        <dbReference type="ChEBI" id="CHEBI:58349"/>
        <dbReference type="EC" id="1.16.1.9"/>
    </reaction>
</comment>
<evidence type="ECO:0000256" key="12">
    <source>
        <dbReference type="ARBA" id="ARBA00023065"/>
    </source>
</evidence>
<comment type="caution">
    <text evidence="17">The sequence shown here is derived from an EMBL/GenBank/DDBJ whole genome shotgun (WGS) entry which is preliminary data.</text>
</comment>
<dbReference type="SUPFAM" id="SSF52343">
    <property type="entry name" value="Ferredoxin reductase-like, C-terminal NADP-linked domain"/>
    <property type="match status" value="1"/>
</dbReference>
<dbReference type="InterPro" id="IPR017938">
    <property type="entry name" value="Riboflavin_synthase-like_b-brl"/>
</dbReference>
<dbReference type="EMBL" id="JAEOAQ010000004">
    <property type="protein sequence ID" value="KAG5418736.1"/>
    <property type="molecule type" value="Genomic_DNA"/>
</dbReference>
<evidence type="ECO:0000259" key="16">
    <source>
        <dbReference type="PROSITE" id="PS51384"/>
    </source>
</evidence>
<dbReference type="InterPro" id="IPR013130">
    <property type="entry name" value="Fe3_Rdtase_TM_dom"/>
</dbReference>
<dbReference type="CDD" id="cd06186">
    <property type="entry name" value="NOX_Duox_like_FAD_NADP"/>
    <property type="match status" value="1"/>
</dbReference>
<feature type="transmembrane region" description="Helical" evidence="15">
    <location>
        <begin position="188"/>
        <end position="211"/>
    </location>
</feature>
<dbReference type="SUPFAM" id="SSF63380">
    <property type="entry name" value="Riboflavin synthase domain-like"/>
    <property type="match status" value="1"/>
</dbReference>
<evidence type="ECO:0000256" key="2">
    <source>
        <dbReference type="ARBA" id="ARBA00006278"/>
    </source>
</evidence>
<evidence type="ECO:0000313" key="17">
    <source>
        <dbReference type="EMBL" id="KAG5418736.1"/>
    </source>
</evidence>
<evidence type="ECO:0000256" key="10">
    <source>
        <dbReference type="ARBA" id="ARBA00022989"/>
    </source>
</evidence>
<dbReference type="InterPro" id="IPR017927">
    <property type="entry name" value="FAD-bd_FR_type"/>
</dbReference>
<dbReference type="OrthoDB" id="3944240at2759"/>
<dbReference type="Pfam" id="PF08030">
    <property type="entry name" value="NAD_binding_6"/>
    <property type="match status" value="1"/>
</dbReference>